<evidence type="ECO:0000259" key="1">
    <source>
        <dbReference type="SMART" id="SM00670"/>
    </source>
</evidence>
<dbReference type="eggNOG" id="COG1848">
    <property type="taxonomic scope" value="Bacteria"/>
</dbReference>
<dbReference type="OrthoDB" id="1722766at2"/>
<feature type="domain" description="PIN" evidence="1">
    <location>
        <begin position="10"/>
        <end position="153"/>
    </location>
</feature>
<dbReference type="Pfam" id="PF01850">
    <property type="entry name" value="PIN"/>
    <property type="match status" value="1"/>
</dbReference>
<dbReference type="Proteomes" id="UP000000467">
    <property type="component" value="Chromosome"/>
</dbReference>
<dbReference type="EMBL" id="CP003732">
    <property type="protein sequence ID" value="AFV12777.1"/>
    <property type="molecule type" value="Genomic_DNA"/>
</dbReference>
<proteinExistence type="predicted"/>
<dbReference type="STRING" id="1089553.Tph_c26030"/>
<gene>
    <name evidence="2" type="ordered locus">Tph_c26030</name>
</gene>
<dbReference type="HOGENOM" id="CLU_1601927_0_0_9"/>
<sequence>MRFEELKAGSKVFIDANIFIYHFSGISEESSFLLERCEREEILGFTTTTILLEVMHRLMMLEAVTKGLVAPGNIAKNLKSKPEIVTELTIYAEQIQKIPEMNINIVPITQDLCFQAVIWQQKYGLMTNDSILLAACQEHNCRHLASNDSAFARVEKLTLLQPMDVL</sequence>
<name>K4LL59_THEPS</name>
<dbReference type="RefSeq" id="WP_015051638.1">
    <property type="nucleotide sequence ID" value="NC_018870.1"/>
</dbReference>
<dbReference type="PANTHER" id="PTHR39677">
    <property type="entry name" value="RIBONUCLEASE VAPC6"/>
    <property type="match status" value="1"/>
</dbReference>
<dbReference type="Gene3D" id="3.40.50.1010">
    <property type="entry name" value="5'-nuclease"/>
    <property type="match status" value="1"/>
</dbReference>
<dbReference type="InterPro" id="IPR029060">
    <property type="entry name" value="PIN-like_dom_sf"/>
</dbReference>
<dbReference type="KEGG" id="tpz:Tph_c26030"/>
<dbReference type="PANTHER" id="PTHR39677:SF4">
    <property type="entry name" value="RIBONUCLEASE VAPC6"/>
    <property type="match status" value="1"/>
</dbReference>
<evidence type="ECO:0000313" key="3">
    <source>
        <dbReference type="Proteomes" id="UP000000467"/>
    </source>
</evidence>
<evidence type="ECO:0000313" key="2">
    <source>
        <dbReference type="EMBL" id="AFV12777.1"/>
    </source>
</evidence>
<dbReference type="InterPro" id="IPR002716">
    <property type="entry name" value="PIN_dom"/>
</dbReference>
<accession>K4LL59</accession>
<dbReference type="AlphaFoldDB" id="K4LL59"/>
<dbReference type="SMART" id="SM00670">
    <property type="entry name" value="PINc"/>
    <property type="match status" value="1"/>
</dbReference>
<protein>
    <submittedName>
        <fullName evidence="2">PilT-like protein</fullName>
    </submittedName>
</protein>
<dbReference type="SUPFAM" id="SSF88723">
    <property type="entry name" value="PIN domain-like"/>
    <property type="match status" value="1"/>
</dbReference>
<organism evidence="2 3">
    <name type="scientific">Thermacetogenium phaeum (strain ATCC BAA-254 / DSM 26808 / PB)</name>
    <dbReference type="NCBI Taxonomy" id="1089553"/>
    <lineage>
        <taxon>Bacteria</taxon>
        <taxon>Bacillati</taxon>
        <taxon>Bacillota</taxon>
        <taxon>Clostridia</taxon>
        <taxon>Thermoanaerobacterales</taxon>
        <taxon>Thermoanaerobacteraceae</taxon>
        <taxon>Thermacetogenium</taxon>
    </lineage>
</organism>
<keyword evidence="3" id="KW-1185">Reference proteome</keyword>
<reference evidence="2 3" key="1">
    <citation type="journal article" date="2012" name="BMC Genomics">
        <title>Genome-guided analysis of physiological and morphological traits of the fermentative acetate oxidizer Thermacetogenium phaeum.</title>
        <authorList>
            <person name="Oehler D."/>
            <person name="Poehlein A."/>
            <person name="Leimbach A."/>
            <person name="Muller N."/>
            <person name="Daniel R."/>
            <person name="Gottschalk G."/>
            <person name="Schink B."/>
        </authorList>
    </citation>
    <scope>NUCLEOTIDE SEQUENCE [LARGE SCALE GENOMIC DNA]</scope>
    <source>
        <strain evidence="3">ATCC BAA-254 / DSM 26808 / PB</strain>
    </source>
</reference>